<dbReference type="Gene3D" id="3.40.50.980">
    <property type="match status" value="1"/>
</dbReference>
<dbReference type="InterPro" id="IPR045851">
    <property type="entry name" value="AMP-bd_C_sf"/>
</dbReference>
<feature type="region of interest" description="Disordered" evidence="1">
    <location>
        <begin position="478"/>
        <end position="503"/>
    </location>
</feature>
<feature type="domain" description="AMP-dependent synthetase/ligase" evidence="3">
    <location>
        <begin position="754"/>
        <end position="969"/>
    </location>
</feature>
<keyword evidence="5" id="KW-1185">Reference proteome</keyword>
<sequence length="1127" mass="124824">MLNFKQTLKEKLRESSSRWRGKKNRRYSAVDDFNFLKNYGYSIINIFYQASEEFKLGLKKAIRLNSYQPNQKKFKISSIQIKKSFSWNSAKLFFPRISCVVRTIIGHFTLSSDVTDQGIPQTPSSLLTISSTSVGESACFIVDEVCVCIACDNLWQPFETEYFSDKQKSVENMVMSIERNETQAGNSLESDSHGCFDFIEQKIVPFGEYYMTDNCLLCMCNKTERFCKQMGCNPIKCDGIVHKDPRNCCDVCTPSVILGTPVDHASASLKLGGMTITFLIIVSTVFFMLHRLRRKRLLITVRRCQSGDGNFQPFCESFERSCVACPPHPPPIPTSRTVFERRPNAVPTVHYNDPPPPYSATVAQPPPLLTASAIARMPHYFNGPPPPYPSSSRRQHPPAESSLHSHRCPAHGYNGAGRRSLPELFSPAQTFQWSNSRKPSEEEVGDVGELQAAATNCCSSSASAVHSIRDDASSIASTATTTSSSTSDCSSNSSSSSGGSNGSSTSCSTECECQHYLKDVHSSVPNSTQKKTNVLMSGDSWNSEQQRLESLAYALEVNCAAHADREAMVFVEEGKRWTFGELNQAVCKLASGFLGVGLKSSERILLVGFNCSDLAVSVFAASRVGLVFTLASPMLLKDCLSLLELINTVCDGLPLWFSFPELGHREPDLLISFFCPIQIQCKAVVFYMTEKSEKYFSNLAHLIPKLLSSSDEGNGCLSSPSLTHIFVAGPGQINIKGAYSLSEVWNSVNEVVEVQCKPGADDLAAILLTSKVHGKPKAVQLTHYQLLKSCLIVGSELGLTDPTEIVCCVFPIFRGPAMCIALLSNALFGSKVVYPAEQPLPADVWRAIESEGCTCILTSPTALSLMLRLSDLNKYNLTTLISGEDSCFASDQFSQELLSLLKRTNIKTVMSGMFLTEAGCMPIFFPKMAPCQKMTISVGKVHGNFEIKIVDQQGNRCRPGETGELCVHTLAGSKFLGYVVVGEEKNCLKEENWIHTEDLATVDKDGYVSLWGKTSDVINRKGTLLYPHVYERHIGTLQWIQSVQAIELPDAKNGENFCICILLKPKVEVNKDMVINKIRSDCSEAKLPPIDHILIMDEFPHRQDRIEKDRKIDDLIDTKWIELDREE</sequence>
<accession>A0A0V1FAQ6</accession>
<dbReference type="EMBL" id="JYDT01000178">
    <property type="protein sequence ID" value="KRY82355.1"/>
    <property type="molecule type" value="Genomic_DNA"/>
</dbReference>
<reference evidence="4 5" key="1">
    <citation type="submission" date="2015-01" db="EMBL/GenBank/DDBJ databases">
        <title>Evolution of Trichinella species and genotypes.</title>
        <authorList>
            <person name="Korhonen P.K."/>
            <person name="Edoardo P."/>
            <person name="Giuseppe L.R."/>
            <person name="Gasser R.B."/>
        </authorList>
    </citation>
    <scope>NUCLEOTIDE SEQUENCE [LARGE SCALE GENOMIC DNA]</scope>
    <source>
        <strain evidence="4">ISS470</strain>
    </source>
</reference>
<feature type="transmembrane region" description="Helical" evidence="2">
    <location>
        <begin position="271"/>
        <end position="289"/>
    </location>
</feature>
<dbReference type="InterPro" id="IPR000873">
    <property type="entry name" value="AMP-dep_synth/lig_dom"/>
</dbReference>
<evidence type="ECO:0000313" key="5">
    <source>
        <dbReference type="Proteomes" id="UP000054995"/>
    </source>
</evidence>
<dbReference type="InterPro" id="IPR042099">
    <property type="entry name" value="ANL_N_sf"/>
</dbReference>
<evidence type="ECO:0000259" key="3">
    <source>
        <dbReference type="Pfam" id="PF00501"/>
    </source>
</evidence>
<evidence type="ECO:0000256" key="2">
    <source>
        <dbReference type="SAM" id="Phobius"/>
    </source>
</evidence>
<evidence type="ECO:0000256" key="1">
    <source>
        <dbReference type="SAM" id="MobiDB-lite"/>
    </source>
</evidence>
<dbReference type="AlphaFoldDB" id="A0A0V1FAQ6"/>
<feature type="domain" description="AMP-dependent synthetase/ligase" evidence="3">
    <location>
        <begin position="556"/>
        <end position="635"/>
    </location>
</feature>
<dbReference type="SUPFAM" id="SSF56801">
    <property type="entry name" value="Acetyl-CoA synthetase-like"/>
    <property type="match status" value="1"/>
</dbReference>
<gene>
    <name evidence="4" type="primary">acsf2</name>
    <name evidence="4" type="ORF">T4D_2831</name>
</gene>
<dbReference type="GO" id="GO:0006631">
    <property type="term" value="P:fatty acid metabolic process"/>
    <property type="evidence" value="ECO:0007669"/>
    <property type="project" value="TreeGrafter"/>
</dbReference>
<organism evidence="4 5">
    <name type="scientific">Trichinella pseudospiralis</name>
    <name type="common">Parasitic roundworm</name>
    <dbReference type="NCBI Taxonomy" id="6337"/>
    <lineage>
        <taxon>Eukaryota</taxon>
        <taxon>Metazoa</taxon>
        <taxon>Ecdysozoa</taxon>
        <taxon>Nematoda</taxon>
        <taxon>Enoplea</taxon>
        <taxon>Dorylaimia</taxon>
        <taxon>Trichinellida</taxon>
        <taxon>Trichinellidae</taxon>
        <taxon>Trichinella</taxon>
    </lineage>
</organism>
<keyword evidence="2" id="KW-0472">Membrane</keyword>
<dbReference type="PANTHER" id="PTHR43201">
    <property type="entry name" value="ACYL-COA SYNTHETASE"/>
    <property type="match status" value="1"/>
</dbReference>
<evidence type="ECO:0000313" key="4">
    <source>
        <dbReference type="EMBL" id="KRY82355.1"/>
    </source>
</evidence>
<dbReference type="Gene3D" id="3.30.300.30">
    <property type="match status" value="1"/>
</dbReference>
<dbReference type="Proteomes" id="UP000054995">
    <property type="component" value="Unassembled WGS sequence"/>
</dbReference>
<dbReference type="PANTHER" id="PTHR43201:SF12">
    <property type="entry name" value="AMP-DEPENDENT SYNTHETASE_LIGASE DOMAIN-CONTAINING PROTEIN"/>
    <property type="match status" value="1"/>
</dbReference>
<dbReference type="Pfam" id="PF00501">
    <property type="entry name" value="AMP-binding"/>
    <property type="match status" value="2"/>
</dbReference>
<keyword evidence="2" id="KW-0812">Transmembrane</keyword>
<keyword evidence="2" id="KW-1133">Transmembrane helix</keyword>
<dbReference type="SUPFAM" id="SSF57603">
    <property type="entry name" value="FnI-like domain"/>
    <property type="match status" value="1"/>
</dbReference>
<feature type="region of interest" description="Disordered" evidence="1">
    <location>
        <begin position="380"/>
        <end position="421"/>
    </location>
</feature>
<comment type="caution">
    <text evidence="4">The sequence shown here is derived from an EMBL/GenBank/DDBJ whole genome shotgun (WGS) entry which is preliminary data.</text>
</comment>
<dbReference type="GO" id="GO:0031956">
    <property type="term" value="F:medium-chain fatty acid-CoA ligase activity"/>
    <property type="evidence" value="ECO:0007669"/>
    <property type="project" value="TreeGrafter"/>
</dbReference>
<proteinExistence type="predicted"/>
<protein>
    <submittedName>
        <fullName evidence="4">Acyl-CoA synthetase family member 2, mitochondrial</fullName>
    </submittedName>
</protein>
<dbReference type="Gene3D" id="3.40.50.12780">
    <property type="entry name" value="N-terminal domain of ligase-like"/>
    <property type="match status" value="1"/>
</dbReference>
<dbReference type="OrthoDB" id="10253115at2759"/>
<name>A0A0V1FAQ6_TRIPS</name>